<reference evidence="3 4" key="1">
    <citation type="submission" date="2022-04" db="EMBL/GenBank/DDBJ databases">
        <authorList>
            <person name="Ye Y.-Q."/>
            <person name="Du Z.-J."/>
        </authorList>
    </citation>
    <scope>NUCLEOTIDE SEQUENCE [LARGE SCALE GENOMIC DNA]</scope>
    <source>
        <strain evidence="3 4">A6E488</strain>
    </source>
</reference>
<evidence type="ECO:0000256" key="2">
    <source>
        <dbReference type="SAM" id="Phobius"/>
    </source>
</evidence>
<dbReference type="RefSeq" id="WP_261614568.1">
    <property type="nucleotide sequence ID" value="NZ_JALIDZ010000002.1"/>
</dbReference>
<gene>
    <name evidence="3" type="ORF">MUB46_03880</name>
</gene>
<name>A0AAW5QSG9_9HYPH</name>
<sequence>MADPAPKQKRPLEEVMLAMDVVDTLRHRENLVARELNEEERDRQLIARLREIYASQGIEVTDAILAEGVEALKEQRFVYTPPEPSFSVSLARLYVRRHAWGKAALGIVAAVAIAWGAWHFLVTVPAEQRAEARQIELTQTLPKRLETLSAAIESGSQAPEASRMAQSIRADGDRALAENDLDGARSAVAQLEDLRGRLDQEYVLRIVSRPGATSGLWRIPEANPDARNYYLIVEALNRRAQPVTVSVTNEETGKAETVTQWAVRVPETTFNSVRRDKEDDGIIQEDILGAKRRGTLEPDYAMPVSGGAITDW</sequence>
<feature type="transmembrane region" description="Helical" evidence="2">
    <location>
        <begin position="99"/>
        <end position="121"/>
    </location>
</feature>
<dbReference type="AlphaFoldDB" id="A0AAW5QSG9"/>
<keyword evidence="2" id="KW-0812">Transmembrane</keyword>
<feature type="coiled-coil region" evidence="1">
    <location>
        <begin position="174"/>
        <end position="201"/>
    </location>
</feature>
<evidence type="ECO:0000313" key="3">
    <source>
        <dbReference type="EMBL" id="MCT8970991.1"/>
    </source>
</evidence>
<organism evidence="3 4">
    <name type="scientific">Microbaculum marinisediminis</name>
    <dbReference type="NCBI Taxonomy" id="2931392"/>
    <lineage>
        <taxon>Bacteria</taxon>
        <taxon>Pseudomonadati</taxon>
        <taxon>Pseudomonadota</taxon>
        <taxon>Alphaproteobacteria</taxon>
        <taxon>Hyphomicrobiales</taxon>
        <taxon>Tepidamorphaceae</taxon>
        <taxon>Microbaculum</taxon>
    </lineage>
</organism>
<keyword evidence="4" id="KW-1185">Reference proteome</keyword>
<protein>
    <submittedName>
        <fullName evidence="3">DUF6384 family protein</fullName>
    </submittedName>
</protein>
<keyword evidence="1" id="KW-0175">Coiled coil</keyword>
<comment type="caution">
    <text evidence="3">The sequence shown here is derived from an EMBL/GenBank/DDBJ whole genome shotgun (WGS) entry which is preliminary data.</text>
</comment>
<dbReference type="Pfam" id="PF19911">
    <property type="entry name" value="DUF6384"/>
    <property type="match status" value="1"/>
</dbReference>
<dbReference type="InterPro" id="IPR045964">
    <property type="entry name" value="DUF6384"/>
</dbReference>
<accession>A0AAW5QSG9</accession>
<proteinExistence type="predicted"/>
<dbReference type="EMBL" id="JALIDZ010000002">
    <property type="protein sequence ID" value="MCT8970991.1"/>
    <property type="molecule type" value="Genomic_DNA"/>
</dbReference>
<keyword evidence="2" id="KW-0472">Membrane</keyword>
<dbReference type="Proteomes" id="UP001320898">
    <property type="component" value="Unassembled WGS sequence"/>
</dbReference>
<evidence type="ECO:0000313" key="4">
    <source>
        <dbReference type="Proteomes" id="UP001320898"/>
    </source>
</evidence>
<keyword evidence="2" id="KW-1133">Transmembrane helix</keyword>
<evidence type="ECO:0000256" key="1">
    <source>
        <dbReference type="SAM" id="Coils"/>
    </source>
</evidence>